<dbReference type="PROSITE" id="PS51184">
    <property type="entry name" value="JMJC"/>
    <property type="match status" value="1"/>
</dbReference>
<dbReference type="SUPFAM" id="SSF51197">
    <property type="entry name" value="Clavaminate synthase-like"/>
    <property type="match status" value="1"/>
</dbReference>
<dbReference type="Proteomes" id="UP000503096">
    <property type="component" value="Chromosome"/>
</dbReference>
<dbReference type="RefSeq" id="WP_171165187.1">
    <property type="nucleotide sequence ID" value="NZ_CP053073.1"/>
</dbReference>
<organism evidence="2 3">
    <name type="scientific">Usitatibacter palustris</name>
    <dbReference type="NCBI Taxonomy" id="2732487"/>
    <lineage>
        <taxon>Bacteria</taxon>
        <taxon>Pseudomonadati</taxon>
        <taxon>Pseudomonadota</taxon>
        <taxon>Betaproteobacteria</taxon>
        <taxon>Nitrosomonadales</taxon>
        <taxon>Usitatibacteraceae</taxon>
        <taxon>Usitatibacter</taxon>
    </lineage>
</organism>
<dbReference type="InParanoid" id="A0A6M4HB15"/>
<dbReference type="SMART" id="SM00558">
    <property type="entry name" value="JmjC"/>
    <property type="match status" value="1"/>
</dbReference>
<dbReference type="InterPro" id="IPR014710">
    <property type="entry name" value="RmlC-like_jellyroll"/>
</dbReference>
<dbReference type="InterPro" id="IPR041667">
    <property type="entry name" value="Cupin_8"/>
</dbReference>
<proteinExistence type="predicted"/>
<dbReference type="Pfam" id="PF13621">
    <property type="entry name" value="Cupin_8"/>
    <property type="match status" value="1"/>
</dbReference>
<sequence>MTPMREWQGVDAETFRTQVVPLYQPAVLRGLVSNWPAVARGRESPEAIASYLQGFDSGAPVDVLTMPPHVRGRIFYTEDMSGFTYTRDRVAVSKVATQLVRYAKFDNRPGIAAQSALISECLPRFKEENVLPLLDATVEPRIWLGSAVTTPAHLDESNNIACVVTGRRRFTLFPPEQAANLYIGPLDYAPTGTPISLVDFKHPDFDRYPKFRDALAAAHVADLEPGDAIYIPTLWWHHVESLEKVNMLVNYWWKGHVGSAAQGGSALDVLLLALLNLRHLPPEHRAAWRAIFDHYIFSATEDVSSHIPAHRHGVLGPISPEFAKEVREFLVKQLRK</sequence>
<dbReference type="PANTHER" id="PTHR12461">
    <property type="entry name" value="HYPOXIA-INDUCIBLE FACTOR 1 ALPHA INHIBITOR-RELATED"/>
    <property type="match status" value="1"/>
</dbReference>
<gene>
    <name evidence="2" type="ORF">DSM104440_03612</name>
</gene>
<keyword evidence="3" id="KW-1185">Reference proteome</keyword>
<dbReference type="EMBL" id="CP053073">
    <property type="protein sequence ID" value="QJR16776.1"/>
    <property type="molecule type" value="Genomic_DNA"/>
</dbReference>
<name>A0A6M4HB15_9PROT</name>
<evidence type="ECO:0000313" key="2">
    <source>
        <dbReference type="EMBL" id="QJR16776.1"/>
    </source>
</evidence>
<feature type="domain" description="JmjC" evidence="1">
    <location>
        <begin position="111"/>
        <end position="268"/>
    </location>
</feature>
<dbReference type="KEGG" id="upl:DSM104440_03612"/>
<dbReference type="PANTHER" id="PTHR12461:SF105">
    <property type="entry name" value="HYPOXIA-INDUCIBLE FACTOR 1-ALPHA INHIBITOR"/>
    <property type="match status" value="1"/>
</dbReference>
<reference evidence="2 3" key="1">
    <citation type="submission" date="2020-04" db="EMBL/GenBank/DDBJ databases">
        <title>Usitatibacter rugosus gen. nov., sp. nov. and Usitatibacter palustris sp. nov., novel members of Usitatibacteraceae fam. nov. within the order Nitrosomonadales isolated from soil.</title>
        <authorList>
            <person name="Huber K.J."/>
            <person name="Neumann-Schaal M."/>
            <person name="Geppert A."/>
            <person name="Luckner M."/>
            <person name="Wanner G."/>
            <person name="Overmann J."/>
        </authorList>
    </citation>
    <scope>NUCLEOTIDE SEQUENCE [LARGE SCALE GENOMIC DNA]</scope>
    <source>
        <strain evidence="2 3">Swamp67</strain>
    </source>
</reference>
<evidence type="ECO:0000259" key="1">
    <source>
        <dbReference type="PROSITE" id="PS51184"/>
    </source>
</evidence>
<dbReference type="Gene3D" id="2.60.120.10">
    <property type="entry name" value="Jelly Rolls"/>
    <property type="match status" value="1"/>
</dbReference>
<dbReference type="AlphaFoldDB" id="A0A6M4HB15"/>
<evidence type="ECO:0000313" key="3">
    <source>
        <dbReference type="Proteomes" id="UP000503096"/>
    </source>
</evidence>
<protein>
    <recommendedName>
        <fullName evidence="1">JmjC domain-containing protein</fullName>
    </recommendedName>
</protein>
<dbReference type="InterPro" id="IPR003347">
    <property type="entry name" value="JmjC_dom"/>
</dbReference>
<accession>A0A6M4HB15</accession>